<keyword evidence="10" id="KW-0807">Transducer</keyword>
<dbReference type="PROSITE" id="PS50227">
    <property type="entry name" value="G_PROTEIN_RECEP_F2_3"/>
    <property type="match status" value="1"/>
</dbReference>
<keyword evidence="9" id="KW-0325">Glycoprotein</keyword>
<dbReference type="AlphaFoldDB" id="A0A9J2P8N1"/>
<feature type="region of interest" description="Disordered" evidence="11">
    <location>
        <begin position="456"/>
        <end position="478"/>
    </location>
</feature>
<evidence type="ECO:0000256" key="12">
    <source>
        <dbReference type="SAM" id="Phobius"/>
    </source>
</evidence>
<comment type="subcellular location">
    <subcellularLocation>
        <location evidence="1">Cell membrane</location>
        <topology evidence="1">Multi-pass membrane protein</topology>
    </subcellularLocation>
</comment>
<dbReference type="PROSITE" id="PS00650">
    <property type="entry name" value="G_PROTEIN_RECEP_F2_2"/>
    <property type="match status" value="1"/>
</dbReference>
<dbReference type="Proteomes" id="UP000036681">
    <property type="component" value="Unplaced"/>
</dbReference>
<dbReference type="InterPro" id="IPR036445">
    <property type="entry name" value="GPCR_2_extracell_dom_sf"/>
</dbReference>
<dbReference type="InterPro" id="IPR000832">
    <property type="entry name" value="GPCR_2_secretin-like"/>
</dbReference>
<dbReference type="GO" id="GO:0007188">
    <property type="term" value="P:adenylate cyclase-modulating G protein-coupled receptor signaling pathway"/>
    <property type="evidence" value="ECO:0007669"/>
    <property type="project" value="TreeGrafter"/>
</dbReference>
<dbReference type="Pfam" id="PF00002">
    <property type="entry name" value="7tm_2"/>
    <property type="match status" value="1"/>
</dbReference>
<dbReference type="SMART" id="SM00008">
    <property type="entry name" value="HormR"/>
    <property type="match status" value="1"/>
</dbReference>
<feature type="transmembrane region" description="Helical" evidence="12">
    <location>
        <begin position="182"/>
        <end position="209"/>
    </location>
</feature>
<evidence type="ECO:0000256" key="4">
    <source>
        <dbReference type="ARBA" id="ARBA00022692"/>
    </source>
</evidence>
<keyword evidence="7 12" id="KW-0472">Membrane</keyword>
<comment type="similarity">
    <text evidence="2">Belongs to the G-protein coupled receptor 2 family.</text>
</comment>
<protein>
    <submittedName>
        <fullName evidence="16">G-protein coupled receptors family 2 profile 2 domain-containing protein</fullName>
    </submittedName>
</protein>
<dbReference type="PANTHER" id="PTHR45620:SF42">
    <property type="entry name" value="G-PROTEIN COUPLED RECEPTOR SEB-2"/>
    <property type="match status" value="1"/>
</dbReference>
<keyword evidence="4 12" id="KW-0812">Transmembrane</keyword>
<dbReference type="PANTHER" id="PTHR45620">
    <property type="entry name" value="PDF RECEPTOR-LIKE PROTEIN-RELATED"/>
    <property type="match status" value="1"/>
</dbReference>
<evidence type="ECO:0000256" key="3">
    <source>
        <dbReference type="ARBA" id="ARBA00022475"/>
    </source>
</evidence>
<dbReference type="PROSITE" id="PS00649">
    <property type="entry name" value="G_PROTEIN_RECEP_F2_1"/>
    <property type="match status" value="1"/>
</dbReference>
<sequence>MNRPLDELDVSPALPQEFPFITRQCCDAAAYCCDSVLSKDDPNDIEGASCPATWDGWQCFRRTTPGPLVAECPNYIFGDRIRSEMAEGNLAKKTCNADGNWFMVNRPAGKAEWTDYSGCLLQRVTFTIKCSKLNELSGSDISYDSLLLDIVKQVSYICNKFMLHRYIYFIGESILQRPLAKLLVGVFSFSLSVLALIPAITIFSFYRSLCSQPMFRIHRQLLLSFLLSFLLSAIFYLFNCLFFIIDGAPGDILYLSNDLRYLRLATSTWMLAEGVYLYHLLVDAFTEPESLRSYFIACWGFSGLATIIYSACRQFFDNGMCWVSPSEFFWIEWIIMGPCLFALCANLFLLSVILYILLEKLRYNPHVEPVQYRKAVRAIFMLVPVFGLHFLFTIYRMPSYAHQIINLFLDGIQGFVVSVILCYANGRVQECIRKSIAQRADQSLLNSVNLRSKERFRKERHTDAHTNNPISANFLQSP</sequence>
<name>A0A9J2P8N1_ASCLU</name>
<evidence type="ECO:0000256" key="8">
    <source>
        <dbReference type="ARBA" id="ARBA00023170"/>
    </source>
</evidence>
<feature type="transmembrane region" description="Helical" evidence="12">
    <location>
        <begin position="404"/>
        <end position="424"/>
    </location>
</feature>
<evidence type="ECO:0000256" key="11">
    <source>
        <dbReference type="SAM" id="MobiDB-lite"/>
    </source>
</evidence>
<evidence type="ECO:0000256" key="9">
    <source>
        <dbReference type="ARBA" id="ARBA00023180"/>
    </source>
</evidence>
<dbReference type="SUPFAM" id="SSF111418">
    <property type="entry name" value="Hormone receptor domain"/>
    <property type="match status" value="1"/>
</dbReference>
<evidence type="ECO:0000256" key="2">
    <source>
        <dbReference type="ARBA" id="ARBA00005314"/>
    </source>
</evidence>
<dbReference type="PROSITE" id="PS50261">
    <property type="entry name" value="G_PROTEIN_RECEP_F2_4"/>
    <property type="match status" value="1"/>
</dbReference>
<evidence type="ECO:0000256" key="10">
    <source>
        <dbReference type="ARBA" id="ARBA00023224"/>
    </source>
</evidence>
<organism evidence="15 16">
    <name type="scientific">Ascaris lumbricoides</name>
    <name type="common">Giant roundworm</name>
    <dbReference type="NCBI Taxonomy" id="6252"/>
    <lineage>
        <taxon>Eukaryota</taxon>
        <taxon>Metazoa</taxon>
        <taxon>Ecdysozoa</taxon>
        <taxon>Nematoda</taxon>
        <taxon>Chromadorea</taxon>
        <taxon>Rhabditida</taxon>
        <taxon>Spirurina</taxon>
        <taxon>Ascaridomorpha</taxon>
        <taxon>Ascaridoidea</taxon>
        <taxon>Ascarididae</taxon>
        <taxon>Ascaris</taxon>
    </lineage>
</organism>
<feature type="transmembrane region" description="Helical" evidence="12">
    <location>
        <begin position="221"/>
        <end position="244"/>
    </location>
</feature>
<feature type="transmembrane region" description="Helical" evidence="12">
    <location>
        <begin position="328"/>
        <end position="358"/>
    </location>
</feature>
<keyword evidence="6" id="KW-0297">G-protein coupled receptor</keyword>
<dbReference type="Pfam" id="PF02793">
    <property type="entry name" value="HRM"/>
    <property type="match status" value="1"/>
</dbReference>
<reference evidence="16" key="1">
    <citation type="submission" date="2023-03" db="UniProtKB">
        <authorList>
            <consortium name="WormBaseParasite"/>
        </authorList>
    </citation>
    <scope>IDENTIFICATION</scope>
</reference>
<dbReference type="InterPro" id="IPR050332">
    <property type="entry name" value="GPCR_2"/>
</dbReference>
<feature type="transmembrane region" description="Helical" evidence="12">
    <location>
        <begin position="379"/>
        <end position="398"/>
    </location>
</feature>
<keyword evidence="15" id="KW-1185">Reference proteome</keyword>
<evidence type="ECO:0000256" key="6">
    <source>
        <dbReference type="ARBA" id="ARBA00023040"/>
    </source>
</evidence>
<keyword evidence="8" id="KW-0675">Receptor</keyword>
<feature type="domain" description="G-protein coupled receptors family 2 profile 1" evidence="13">
    <location>
        <begin position="32"/>
        <end position="123"/>
    </location>
</feature>
<evidence type="ECO:0000259" key="13">
    <source>
        <dbReference type="PROSITE" id="PS50227"/>
    </source>
</evidence>
<dbReference type="InterPro" id="IPR001879">
    <property type="entry name" value="GPCR_2_extracellular_dom"/>
</dbReference>
<accession>A0A9J2P8N1</accession>
<keyword evidence="3" id="KW-1003">Cell membrane</keyword>
<evidence type="ECO:0000256" key="7">
    <source>
        <dbReference type="ARBA" id="ARBA00023136"/>
    </source>
</evidence>
<dbReference type="GO" id="GO:0005886">
    <property type="term" value="C:plasma membrane"/>
    <property type="evidence" value="ECO:0007669"/>
    <property type="project" value="UniProtKB-SubCell"/>
</dbReference>
<dbReference type="GO" id="GO:0008528">
    <property type="term" value="F:G protein-coupled peptide receptor activity"/>
    <property type="evidence" value="ECO:0007669"/>
    <property type="project" value="TreeGrafter"/>
</dbReference>
<evidence type="ECO:0000259" key="14">
    <source>
        <dbReference type="PROSITE" id="PS50261"/>
    </source>
</evidence>
<evidence type="ECO:0000256" key="5">
    <source>
        <dbReference type="ARBA" id="ARBA00022989"/>
    </source>
</evidence>
<feature type="transmembrane region" description="Helical" evidence="12">
    <location>
        <begin position="264"/>
        <end position="282"/>
    </location>
</feature>
<evidence type="ECO:0000256" key="1">
    <source>
        <dbReference type="ARBA" id="ARBA00004651"/>
    </source>
</evidence>
<dbReference type="WBParaSite" id="ALUE_0000575301-mRNA-1">
    <property type="protein sequence ID" value="ALUE_0000575301-mRNA-1"/>
    <property type="gene ID" value="ALUE_0000575301"/>
</dbReference>
<evidence type="ECO:0000313" key="15">
    <source>
        <dbReference type="Proteomes" id="UP000036681"/>
    </source>
</evidence>
<proteinExistence type="inferred from homology"/>
<dbReference type="PRINTS" id="PR00249">
    <property type="entry name" value="GPCRSECRETIN"/>
</dbReference>
<evidence type="ECO:0000313" key="16">
    <source>
        <dbReference type="WBParaSite" id="ALUE_0000575301-mRNA-1"/>
    </source>
</evidence>
<dbReference type="GO" id="GO:0007166">
    <property type="term" value="P:cell surface receptor signaling pathway"/>
    <property type="evidence" value="ECO:0007669"/>
    <property type="project" value="InterPro"/>
</dbReference>
<dbReference type="Gene3D" id="1.20.1070.10">
    <property type="entry name" value="Rhodopsin 7-helix transmembrane proteins"/>
    <property type="match status" value="1"/>
</dbReference>
<keyword evidence="5 12" id="KW-1133">Transmembrane helix</keyword>
<feature type="transmembrane region" description="Helical" evidence="12">
    <location>
        <begin position="294"/>
        <end position="316"/>
    </location>
</feature>
<dbReference type="InterPro" id="IPR017981">
    <property type="entry name" value="GPCR_2-like_7TM"/>
</dbReference>
<dbReference type="Gene3D" id="4.10.1240.10">
    <property type="entry name" value="GPCR, family 2, extracellular hormone receptor domain"/>
    <property type="match status" value="1"/>
</dbReference>
<feature type="domain" description="G-protein coupled receptors family 2 profile 2" evidence="14">
    <location>
        <begin position="181"/>
        <end position="425"/>
    </location>
</feature>
<feature type="compositionally biased region" description="Polar residues" evidence="11">
    <location>
        <begin position="465"/>
        <end position="478"/>
    </location>
</feature>
<dbReference type="InterPro" id="IPR017983">
    <property type="entry name" value="GPCR_2_secretin-like_CS"/>
</dbReference>